<keyword evidence="1 7" id="KW-0489">Methyltransferase</keyword>
<evidence type="ECO:0000256" key="7">
    <source>
        <dbReference type="PROSITE-ProRule" id="PRU00333"/>
    </source>
</evidence>
<sequence>MNPITRILDEFPVIITDGAMATELERMGCDLNDSLWSAKILMEQPDLIKQVHSDYFTAGADCAITASYQSTIEGFAARGVTEAEAIRLIQESVKLAGQARDEFWAHEENRSDRPKPIIAASIGPYGASLADGSEYRGHYGLTEDELIDFHRPRMKALIEAGADILACETIPCLSEAKAITRLLEEFPGIYAWISFSAKDGRHISEGTPVSECAAWLDQHSQIAAVGINCTPTQHIPSLIEEIKQETDKPIIVYPNSGEQYDPVTKTWKGSACAMSFGKSAQSWYENGARLIGGCCRTKPEDIQAIADWARNLKTT</sequence>
<protein>
    <recommendedName>
        <fullName evidence="5">S-methylmethionine:homocysteine methyltransferase</fullName>
    </recommendedName>
</protein>
<keyword evidence="10" id="KW-1185">Reference proteome</keyword>
<dbReference type="GO" id="GO:0032259">
    <property type="term" value="P:methylation"/>
    <property type="evidence" value="ECO:0007669"/>
    <property type="project" value="UniProtKB-KW"/>
</dbReference>
<keyword evidence="4 6" id="KW-0862">Zinc</keyword>
<dbReference type="Gene3D" id="3.20.20.330">
    <property type="entry name" value="Homocysteine-binding-like domain"/>
    <property type="match status" value="1"/>
</dbReference>
<accession>A0A150FCS0</accession>
<dbReference type="InterPro" id="IPR017226">
    <property type="entry name" value="BHMT-like"/>
</dbReference>
<dbReference type="RefSeq" id="WP_061520040.1">
    <property type="nucleotide sequence ID" value="NZ_JANBMN010000004.1"/>
</dbReference>
<dbReference type="GO" id="GO:0009086">
    <property type="term" value="P:methionine biosynthetic process"/>
    <property type="evidence" value="ECO:0007669"/>
    <property type="project" value="InterPro"/>
</dbReference>
<dbReference type="SUPFAM" id="SSF82282">
    <property type="entry name" value="Homocysteine S-methyltransferase"/>
    <property type="match status" value="1"/>
</dbReference>
<dbReference type="PROSITE" id="PS50970">
    <property type="entry name" value="HCY"/>
    <property type="match status" value="1"/>
</dbReference>
<dbReference type="AlphaFoldDB" id="A0A150FCS0"/>
<dbReference type="STRING" id="1793963.AXI58_00385"/>
<feature type="binding site" evidence="6 7">
    <location>
        <position position="229"/>
    </location>
    <ligand>
        <name>Zn(2+)</name>
        <dbReference type="ChEBI" id="CHEBI:29105"/>
    </ligand>
</feature>
<keyword evidence="2 7" id="KW-0808">Transferase</keyword>
<evidence type="ECO:0000313" key="9">
    <source>
        <dbReference type="EMBL" id="KXZ23430.1"/>
    </source>
</evidence>
<evidence type="ECO:0000256" key="3">
    <source>
        <dbReference type="ARBA" id="ARBA00022723"/>
    </source>
</evidence>
<dbReference type="InterPro" id="IPR036589">
    <property type="entry name" value="HCY_dom_sf"/>
</dbReference>
<dbReference type="EMBL" id="LSBA01000001">
    <property type="protein sequence ID" value="KXZ23430.1"/>
    <property type="molecule type" value="Genomic_DNA"/>
</dbReference>
<reference evidence="10" key="1">
    <citation type="submission" date="2016-02" db="EMBL/GenBank/DDBJ databases">
        <authorList>
            <person name="Dunlap C."/>
        </authorList>
    </citation>
    <scope>NUCLEOTIDE SEQUENCE [LARGE SCALE GENOMIC DNA]</scope>
    <source>
        <strain evidence="10">NRRL B-41092</strain>
    </source>
</reference>
<dbReference type="FunFam" id="3.20.20.330:FF:000002">
    <property type="entry name" value="Homocysteine S-methyltransferase"/>
    <property type="match status" value="1"/>
</dbReference>
<dbReference type="PIRSF" id="PIRSF037505">
    <property type="entry name" value="Betaine_HMT"/>
    <property type="match status" value="1"/>
</dbReference>
<dbReference type="PANTHER" id="PTHR46015">
    <property type="entry name" value="ZGC:172121"/>
    <property type="match status" value="1"/>
</dbReference>
<dbReference type="PANTHER" id="PTHR46015:SF1">
    <property type="entry name" value="HOMOCYSTEINE S-METHYLTRANSFERASE-LIKE ISOFORM 1"/>
    <property type="match status" value="1"/>
</dbReference>
<evidence type="ECO:0000313" key="10">
    <source>
        <dbReference type="Proteomes" id="UP000075430"/>
    </source>
</evidence>
<proteinExistence type="predicted"/>
<feature type="binding site" evidence="6 7">
    <location>
        <position position="295"/>
    </location>
    <ligand>
        <name>Zn(2+)</name>
        <dbReference type="ChEBI" id="CHEBI:29105"/>
    </ligand>
</feature>
<comment type="cofactor">
    <cofactor evidence="6">
        <name>Zn(2+)</name>
        <dbReference type="ChEBI" id="CHEBI:29105"/>
    </cofactor>
    <text evidence="6">Binds 1 zinc ion per subunit.</text>
</comment>
<organism evidence="9 10">
    <name type="scientific">Bacillus nakamurai</name>
    <dbReference type="NCBI Taxonomy" id="1793963"/>
    <lineage>
        <taxon>Bacteria</taxon>
        <taxon>Bacillati</taxon>
        <taxon>Bacillota</taxon>
        <taxon>Bacilli</taxon>
        <taxon>Bacillales</taxon>
        <taxon>Bacillaceae</taxon>
        <taxon>Bacillus</taxon>
    </lineage>
</organism>
<evidence type="ECO:0000256" key="5">
    <source>
        <dbReference type="ARBA" id="ARBA00076752"/>
    </source>
</evidence>
<dbReference type="Proteomes" id="UP000075430">
    <property type="component" value="Unassembled WGS sequence"/>
</dbReference>
<dbReference type="NCBIfam" id="NF007020">
    <property type="entry name" value="PRK09485.1"/>
    <property type="match status" value="1"/>
</dbReference>
<dbReference type="OrthoDB" id="9803687at2"/>
<evidence type="ECO:0000256" key="4">
    <source>
        <dbReference type="ARBA" id="ARBA00022833"/>
    </source>
</evidence>
<dbReference type="GO" id="GO:0033528">
    <property type="term" value="P:S-methylmethionine cycle"/>
    <property type="evidence" value="ECO:0007669"/>
    <property type="project" value="TreeGrafter"/>
</dbReference>
<keyword evidence="3 6" id="KW-0479">Metal-binding</keyword>
<evidence type="ECO:0000259" key="8">
    <source>
        <dbReference type="PROSITE" id="PS50970"/>
    </source>
</evidence>
<dbReference type="InterPro" id="IPR003726">
    <property type="entry name" value="HCY_dom"/>
</dbReference>
<dbReference type="GO" id="GO:0008270">
    <property type="term" value="F:zinc ion binding"/>
    <property type="evidence" value="ECO:0007669"/>
    <property type="project" value="InterPro"/>
</dbReference>
<evidence type="ECO:0000256" key="2">
    <source>
        <dbReference type="ARBA" id="ARBA00022679"/>
    </source>
</evidence>
<evidence type="ECO:0000256" key="1">
    <source>
        <dbReference type="ARBA" id="ARBA00022603"/>
    </source>
</evidence>
<name>A0A150FCS0_9BACI</name>
<evidence type="ECO:0000256" key="6">
    <source>
        <dbReference type="PIRSR" id="PIRSR037505-2"/>
    </source>
</evidence>
<dbReference type="GO" id="GO:0008898">
    <property type="term" value="F:S-adenosylmethionine-homocysteine S-methyltransferase activity"/>
    <property type="evidence" value="ECO:0007669"/>
    <property type="project" value="TreeGrafter"/>
</dbReference>
<dbReference type="Pfam" id="PF02574">
    <property type="entry name" value="S-methyl_trans"/>
    <property type="match status" value="1"/>
</dbReference>
<gene>
    <name evidence="9" type="primary">mmuM</name>
    <name evidence="9" type="ORF">AXI58_00385</name>
</gene>
<feature type="domain" description="Hcy-binding" evidence="8">
    <location>
        <begin position="2"/>
        <end position="309"/>
    </location>
</feature>
<feature type="binding site" evidence="6 7">
    <location>
        <position position="294"/>
    </location>
    <ligand>
        <name>Zn(2+)</name>
        <dbReference type="ChEBI" id="CHEBI:29105"/>
    </ligand>
</feature>
<dbReference type="InterPro" id="IPR051486">
    <property type="entry name" value="Hcy_S-methyltransferase"/>
</dbReference>
<comment type="caution">
    <text evidence="9">The sequence shown here is derived from an EMBL/GenBank/DDBJ whole genome shotgun (WGS) entry which is preliminary data.</text>
</comment>